<sequence>AARVTELVAPGTVFLAFHYREAPANRLTIAALDPIAKIPEFKVCAVRIEPHP</sequence>
<dbReference type="InterPro" id="IPR006657">
    <property type="entry name" value="MoPterin_dinucl-bd_dom"/>
</dbReference>
<comment type="caution">
    <text evidence="2">The sequence shown here is derived from an EMBL/GenBank/DDBJ whole genome shotgun (WGS) entry which is preliminary data.</text>
</comment>
<accession>A0A0F9CV21</accession>
<dbReference type="GO" id="GO:0016491">
    <property type="term" value="F:oxidoreductase activity"/>
    <property type="evidence" value="ECO:0007669"/>
    <property type="project" value="InterPro"/>
</dbReference>
<proteinExistence type="predicted"/>
<evidence type="ECO:0000313" key="2">
    <source>
        <dbReference type="EMBL" id="KKL45316.1"/>
    </source>
</evidence>
<name>A0A0F9CV21_9ZZZZ</name>
<feature type="non-terminal residue" evidence="2">
    <location>
        <position position="1"/>
    </location>
</feature>
<dbReference type="EMBL" id="LAZR01034433">
    <property type="protein sequence ID" value="KKL45316.1"/>
    <property type="molecule type" value="Genomic_DNA"/>
</dbReference>
<feature type="domain" description="Molybdopterin dinucleotide-binding" evidence="1">
    <location>
        <begin position="2"/>
        <end position="45"/>
    </location>
</feature>
<dbReference type="AlphaFoldDB" id="A0A0F9CV21"/>
<dbReference type="InterPro" id="IPR009010">
    <property type="entry name" value="Asp_de-COase-like_dom_sf"/>
</dbReference>
<reference evidence="2" key="1">
    <citation type="journal article" date="2015" name="Nature">
        <title>Complex archaea that bridge the gap between prokaryotes and eukaryotes.</title>
        <authorList>
            <person name="Spang A."/>
            <person name="Saw J.H."/>
            <person name="Jorgensen S.L."/>
            <person name="Zaremba-Niedzwiedzka K."/>
            <person name="Martijn J."/>
            <person name="Lind A.E."/>
            <person name="van Eijk R."/>
            <person name="Schleper C."/>
            <person name="Guy L."/>
            <person name="Ettema T.J."/>
        </authorList>
    </citation>
    <scope>NUCLEOTIDE SEQUENCE</scope>
</reference>
<dbReference type="Gene3D" id="2.40.40.20">
    <property type="match status" value="1"/>
</dbReference>
<evidence type="ECO:0000259" key="1">
    <source>
        <dbReference type="Pfam" id="PF01568"/>
    </source>
</evidence>
<dbReference type="GO" id="GO:0043546">
    <property type="term" value="F:molybdopterin cofactor binding"/>
    <property type="evidence" value="ECO:0007669"/>
    <property type="project" value="InterPro"/>
</dbReference>
<gene>
    <name evidence="2" type="ORF">LCGC14_2356890</name>
</gene>
<dbReference type="Pfam" id="PF01568">
    <property type="entry name" value="Molydop_binding"/>
    <property type="match status" value="1"/>
</dbReference>
<dbReference type="SUPFAM" id="SSF50692">
    <property type="entry name" value="ADC-like"/>
    <property type="match status" value="1"/>
</dbReference>
<organism evidence="2">
    <name type="scientific">marine sediment metagenome</name>
    <dbReference type="NCBI Taxonomy" id="412755"/>
    <lineage>
        <taxon>unclassified sequences</taxon>
        <taxon>metagenomes</taxon>
        <taxon>ecological metagenomes</taxon>
    </lineage>
</organism>
<protein>
    <recommendedName>
        <fullName evidence="1">Molybdopterin dinucleotide-binding domain-containing protein</fullName>
    </recommendedName>
</protein>